<evidence type="ECO:0000256" key="1">
    <source>
        <dbReference type="SAM" id="MobiDB-lite"/>
    </source>
</evidence>
<dbReference type="Gene3D" id="3.10.450.160">
    <property type="entry name" value="inner membrane protein cigr"/>
    <property type="match status" value="1"/>
</dbReference>
<comment type="caution">
    <text evidence="3">The sequence shown here is derived from an EMBL/GenBank/DDBJ whole genome shotgun (WGS) entry which is preliminary data.</text>
</comment>
<sequence>MNYKVIVSAIMAMSIGLGNVAYAQNDDHRDDRGRGNQGNDRRGDDRRDHRDDHRDDRGNRYDQGRVYAEGSHNDRYENQRHRFQKGERLPPEYRAKQYVVDDWRGHHLNAPPRGYHWVQSGGDYVLAAVATGLILQVLLNN</sequence>
<dbReference type="InterPro" id="IPR024572">
    <property type="entry name" value="RcnB"/>
</dbReference>
<dbReference type="EMBL" id="BMED01000006">
    <property type="protein sequence ID" value="GGC94601.1"/>
    <property type="molecule type" value="Genomic_DNA"/>
</dbReference>
<evidence type="ECO:0000313" key="3">
    <source>
        <dbReference type="EMBL" id="GGC94601.1"/>
    </source>
</evidence>
<gene>
    <name evidence="3" type="ORF">GCM10011396_47450</name>
</gene>
<dbReference type="Proteomes" id="UP000637423">
    <property type="component" value="Unassembled WGS sequence"/>
</dbReference>
<evidence type="ECO:0000256" key="2">
    <source>
        <dbReference type="SAM" id="SignalP"/>
    </source>
</evidence>
<reference evidence="3" key="1">
    <citation type="journal article" date="2014" name="Int. J. Syst. Evol. Microbiol.">
        <title>Complete genome sequence of Corynebacterium casei LMG S-19264T (=DSM 44701T), isolated from a smear-ripened cheese.</title>
        <authorList>
            <consortium name="US DOE Joint Genome Institute (JGI-PGF)"/>
            <person name="Walter F."/>
            <person name="Albersmeier A."/>
            <person name="Kalinowski J."/>
            <person name="Ruckert C."/>
        </authorList>
    </citation>
    <scope>NUCLEOTIDE SEQUENCE</scope>
    <source>
        <strain evidence="3">CGMCC 1.10998</strain>
    </source>
</reference>
<evidence type="ECO:0000313" key="4">
    <source>
        <dbReference type="Proteomes" id="UP000637423"/>
    </source>
</evidence>
<accession>A0A916UYF3</accession>
<keyword evidence="2" id="KW-0732">Signal</keyword>
<name>A0A916UYF3_9BURK</name>
<proteinExistence type="predicted"/>
<feature type="compositionally biased region" description="Basic and acidic residues" evidence="1">
    <location>
        <begin position="71"/>
        <end position="85"/>
    </location>
</feature>
<feature type="signal peptide" evidence="2">
    <location>
        <begin position="1"/>
        <end position="23"/>
    </location>
</feature>
<feature type="compositionally biased region" description="Basic and acidic residues" evidence="1">
    <location>
        <begin position="25"/>
        <end position="63"/>
    </location>
</feature>
<protein>
    <recommendedName>
        <fullName evidence="5">Regulator RcnB of Ni and Co efflux</fullName>
    </recommendedName>
</protein>
<evidence type="ECO:0008006" key="5">
    <source>
        <dbReference type="Google" id="ProtNLM"/>
    </source>
</evidence>
<dbReference type="RefSeq" id="WP_188568628.1">
    <property type="nucleotide sequence ID" value="NZ_BMED01000006.1"/>
</dbReference>
<feature type="chain" id="PRO_5037410170" description="Regulator RcnB of Ni and Co efflux" evidence="2">
    <location>
        <begin position="24"/>
        <end position="141"/>
    </location>
</feature>
<dbReference type="Pfam" id="PF11776">
    <property type="entry name" value="RcnB"/>
    <property type="match status" value="1"/>
</dbReference>
<feature type="region of interest" description="Disordered" evidence="1">
    <location>
        <begin position="24"/>
        <end position="85"/>
    </location>
</feature>
<organism evidence="3 4">
    <name type="scientific">Undibacterium terreum</name>
    <dbReference type="NCBI Taxonomy" id="1224302"/>
    <lineage>
        <taxon>Bacteria</taxon>
        <taxon>Pseudomonadati</taxon>
        <taxon>Pseudomonadota</taxon>
        <taxon>Betaproteobacteria</taxon>
        <taxon>Burkholderiales</taxon>
        <taxon>Oxalobacteraceae</taxon>
        <taxon>Undibacterium</taxon>
    </lineage>
</organism>
<dbReference type="AlphaFoldDB" id="A0A916UYF3"/>
<reference evidence="3" key="2">
    <citation type="submission" date="2020-09" db="EMBL/GenBank/DDBJ databases">
        <authorList>
            <person name="Sun Q."/>
            <person name="Zhou Y."/>
        </authorList>
    </citation>
    <scope>NUCLEOTIDE SEQUENCE</scope>
    <source>
        <strain evidence="3">CGMCC 1.10998</strain>
    </source>
</reference>
<keyword evidence="4" id="KW-1185">Reference proteome</keyword>